<sequence>MLHLLVLPWVSEWKTGGRGFLQFWVRFSPFSSGVLLLSCRHLFSQLIILSFRSF</sequence>
<protein>
    <submittedName>
        <fullName evidence="1">Uncharacterized protein</fullName>
    </submittedName>
</protein>
<dbReference type="AlphaFoldDB" id="A0A2C9UBJ9"/>
<reference evidence="1" key="1">
    <citation type="submission" date="2016-02" db="EMBL/GenBank/DDBJ databases">
        <title>WGS assembly of Manihot esculenta.</title>
        <authorList>
            <person name="Bredeson J.V."/>
            <person name="Prochnik S.E."/>
            <person name="Lyons J.B."/>
            <person name="Schmutz J."/>
            <person name="Grimwood J."/>
            <person name="Vrebalov J."/>
            <person name="Bart R.S."/>
            <person name="Amuge T."/>
            <person name="Ferguson M.E."/>
            <person name="Green R."/>
            <person name="Putnam N."/>
            <person name="Stites J."/>
            <person name="Rounsley S."/>
            <person name="Rokhsar D.S."/>
        </authorList>
    </citation>
    <scope>NUCLEOTIDE SEQUENCE [LARGE SCALE GENOMIC DNA]</scope>
    <source>
        <tissue evidence="1">Leaf</tissue>
    </source>
</reference>
<accession>A0A2C9UBJ9</accession>
<gene>
    <name evidence="1" type="ORF">MANES_16G078800</name>
</gene>
<dbReference type="EMBL" id="CM004402">
    <property type="protein sequence ID" value="OAY26838.1"/>
    <property type="molecule type" value="Genomic_DNA"/>
</dbReference>
<name>A0A2C9UBJ9_MANES</name>
<proteinExistence type="predicted"/>
<organism evidence="1">
    <name type="scientific">Manihot esculenta</name>
    <name type="common">Cassava</name>
    <name type="synonym">Jatropha manihot</name>
    <dbReference type="NCBI Taxonomy" id="3983"/>
    <lineage>
        <taxon>Eukaryota</taxon>
        <taxon>Viridiplantae</taxon>
        <taxon>Streptophyta</taxon>
        <taxon>Embryophyta</taxon>
        <taxon>Tracheophyta</taxon>
        <taxon>Spermatophyta</taxon>
        <taxon>Magnoliopsida</taxon>
        <taxon>eudicotyledons</taxon>
        <taxon>Gunneridae</taxon>
        <taxon>Pentapetalae</taxon>
        <taxon>rosids</taxon>
        <taxon>fabids</taxon>
        <taxon>Malpighiales</taxon>
        <taxon>Euphorbiaceae</taxon>
        <taxon>Crotonoideae</taxon>
        <taxon>Manihoteae</taxon>
        <taxon>Manihot</taxon>
    </lineage>
</organism>
<evidence type="ECO:0000313" key="1">
    <source>
        <dbReference type="EMBL" id="OAY26838.1"/>
    </source>
</evidence>